<dbReference type="OrthoDB" id="9812049at2"/>
<dbReference type="InterPro" id="IPR051401">
    <property type="entry name" value="GtrA_CellWall_Glycosyl"/>
</dbReference>
<dbReference type="InterPro" id="IPR007267">
    <property type="entry name" value="GtrA_DPMS_TM"/>
</dbReference>
<dbReference type="PANTHER" id="PTHR38459">
    <property type="entry name" value="PROPHAGE BACTOPRENOL-LINKED GLUCOSE TRANSLOCASE HOMOLOG"/>
    <property type="match status" value="1"/>
</dbReference>
<name>A0A4R5KNM7_9BACL</name>
<protein>
    <submittedName>
        <fullName evidence="8">GtrA family protein</fullName>
    </submittedName>
</protein>
<dbReference type="GO" id="GO:0000271">
    <property type="term" value="P:polysaccharide biosynthetic process"/>
    <property type="evidence" value="ECO:0007669"/>
    <property type="project" value="InterPro"/>
</dbReference>
<feature type="transmembrane region" description="Helical" evidence="6">
    <location>
        <begin position="105"/>
        <end position="123"/>
    </location>
</feature>
<gene>
    <name evidence="8" type="ORF">E1757_17540</name>
</gene>
<keyword evidence="3 6" id="KW-0812">Transmembrane</keyword>
<feature type="domain" description="GtrA/DPMS transmembrane" evidence="7">
    <location>
        <begin position="10"/>
        <end position="124"/>
    </location>
</feature>
<comment type="similarity">
    <text evidence="2">Belongs to the GtrA family.</text>
</comment>
<evidence type="ECO:0000259" key="7">
    <source>
        <dbReference type="Pfam" id="PF04138"/>
    </source>
</evidence>
<reference evidence="8 9" key="1">
    <citation type="submission" date="2019-03" db="EMBL/GenBank/DDBJ databases">
        <title>This is whole genome sequence of Paenibacillus sp MS74 strain.</title>
        <authorList>
            <person name="Trinh H.N."/>
        </authorList>
    </citation>
    <scope>NUCLEOTIDE SEQUENCE [LARGE SCALE GENOMIC DNA]</scope>
    <source>
        <strain evidence="8 9">MS74</strain>
    </source>
</reference>
<comment type="caution">
    <text evidence="8">The sequence shown here is derived from an EMBL/GenBank/DDBJ whole genome shotgun (WGS) entry which is preliminary data.</text>
</comment>
<feature type="transmembrane region" description="Helical" evidence="6">
    <location>
        <begin position="74"/>
        <end position="93"/>
    </location>
</feature>
<keyword evidence="9" id="KW-1185">Reference proteome</keyword>
<evidence type="ECO:0000256" key="3">
    <source>
        <dbReference type="ARBA" id="ARBA00022692"/>
    </source>
</evidence>
<keyword evidence="4 6" id="KW-1133">Transmembrane helix</keyword>
<evidence type="ECO:0000313" key="8">
    <source>
        <dbReference type="EMBL" id="TDF96200.1"/>
    </source>
</evidence>
<comment type="subcellular location">
    <subcellularLocation>
        <location evidence="1">Membrane</location>
        <topology evidence="1">Multi-pass membrane protein</topology>
    </subcellularLocation>
</comment>
<evidence type="ECO:0000256" key="5">
    <source>
        <dbReference type="ARBA" id="ARBA00023136"/>
    </source>
</evidence>
<dbReference type="Pfam" id="PF04138">
    <property type="entry name" value="GtrA_DPMS_TM"/>
    <property type="match status" value="1"/>
</dbReference>
<proteinExistence type="inferred from homology"/>
<dbReference type="PANTHER" id="PTHR38459:SF1">
    <property type="entry name" value="PROPHAGE BACTOPRENOL-LINKED GLUCOSE TRANSLOCASE HOMOLOG"/>
    <property type="match status" value="1"/>
</dbReference>
<evidence type="ECO:0000256" key="6">
    <source>
        <dbReference type="SAM" id="Phobius"/>
    </source>
</evidence>
<evidence type="ECO:0000256" key="4">
    <source>
        <dbReference type="ARBA" id="ARBA00022989"/>
    </source>
</evidence>
<feature type="transmembrane region" description="Helical" evidence="6">
    <location>
        <begin position="38"/>
        <end position="54"/>
    </location>
</feature>
<dbReference type="EMBL" id="SMRT01000008">
    <property type="protein sequence ID" value="TDF96200.1"/>
    <property type="molecule type" value="Genomic_DNA"/>
</dbReference>
<feature type="transmembrane region" description="Helical" evidence="6">
    <location>
        <begin position="12"/>
        <end position="32"/>
    </location>
</feature>
<accession>A0A4R5KNM7</accession>
<dbReference type="Proteomes" id="UP000295636">
    <property type="component" value="Unassembled WGS sequence"/>
</dbReference>
<evidence type="ECO:0000256" key="2">
    <source>
        <dbReference type="ARBA" id="ARBA00009399"/>
    </source>
</evidence>
<evidence type="ECO:0000256" key="1">
    <source>
        <dbReference type="ARBA" id="ARBA00004141"/>
    </source>
</evidence>
<evidence type="ECO:0000313" key="9">
    <source>
        <dbReference type="Proteomes" id="UP000295636"/>
    </source>
</evidence>
<dbReference type="RefSeq" id="WP_133230402.1">
    <property type="nucleotide sequence ID" value="NZ_SMRT01000008.1"/>
</dbReference>
<dbReference type="AlphaFoldDB" id="A0A4R5KNM7"/>
<sequence>MSKQMSRLVKFGIVGMFNTVADFVVFALLSAAGMTVLPAQWISYGCGMVNSYMWNRNWTFRDSRSQDSREALRFILVNLAAFTAAAAILDWLYGHMNVSLPVCKLIATSASVLINYLGSRFLVFHTSDKGVKSYEN</sequence>
<organism evidence="8 9">
    <name type="scientific">Paenibacillus piri</name>
    <dbReference type="NCBI Taxonomy" id="2547395"/>
    <lineage>
        <taxon>Bacteria</taxon>
        <taxon>Bacillati</taxon>
        <taxon>Bacillota</taxon>
        <taxon>Bacilli</taxon>
        <taxon>Bacillales</taxon>
        <taxon>Paenibacillaceae</taxon>
        <taxon>Paenibacillus</taxon>
    </lineage>
</organism>
<keyword evidence="5 6" id="KW-0472">Membrane</keyword>
<dbReference type="GO" id="GO:0005886">
    <property type="term" value="C:plasma membrane"/>
    <property type="evidence" value="ECO:0007669"/>
    <property type="project" value="TreeGrafter"/>
</dbReference>